<sequence>MNRTYHHGNLREALVDAGVALARGGGPQAVVLRAVSREAGVSHNAAYRHFTGHEDLLAAVAARCTEQLGQLMISRTAAVGPDDPVPRAWARLEAIGRAYLDFARTEHGWFRTAFSGAGGHGGVKQAGPHPTDPGADPYLLLAARLDELVEVGALPADRRPGAEYAAWSAVHGLSSLLVDGPLRDLPEDEVRLAAQSVLAVVSRGL</sequence>
<protein>
    <submittedName>
        <fullName evidence="6">TetR/AcrR family transcriptional regulator</fullName>
    </submittedName>
</protein>
<feature type="DNA-binding region" description="H-T-H motif" evidence="4">
    <location>
        <begin position="31"/>
        <end position="50"/>
    </location>
</feature>
<dbReference type="EMBL" id="JBHTAJ010000050">
    <property type="protein sequence ID" value="MFC7182622.1"/>
    <property type="molecule type" value="Genomic_DNA"/>
</dbReference>
<dbReference type="InterPro" id="IPR025996">
    <property type="entry name" value="MT1864/Rv1816-like_C"/>
</dbReference>
<comment type="caution">
    <text evidence="6">The sequence shown here is derived from an EMBL/GenBank/DDBJ whole genome shotgun (WGS) entry which is preliminary data.</text>
</comment>
<dbReference type="SUPFAM" id="SSF46689">
    <property type="entry name" value="Homeodomain-like"/>
    <property type="match status" value="1"/>
</dbReference>
<dbReference type="PROSITE" id="PS50977">
    <property type="entry name" value="HTH_TETR_2"/>
    <property type="match status" value="1"/>
</dbReference>
<dbReference type="InterPro" id="IPR001647">
    <property type="entry name" value="HTH_TetR"/>
</dbReference>
<gene>
    <name evidence="6" type="ORF">ACFQMG_24025</name>
</gene>
<dbReference type="InterPro" id="IPR009057">
    <property type="entry name" value="Homeodomain-like_sf"/>
</dbReference>
<reference evidence="7" key="1">
    <citation type="journal article" date="2019" name="Int. J. Syst. Evol. Microbiol.">
        <title>The Global Catalogue of Microorganisms (GCM) 10K type strain sequencing project: providing services to taxonomists for standard genome sequencing and annotation.</title>
        <authorList>
            <consortium name="The Broad Institute Genomics Platform"/>
            <consortium name="The Broad Institute Genome Sequencing Center for Infectious Disease"/>
            <person name="Wu L."/>
            <person name="Ma J."/>
        </authorList>
    </citation>
    <scope>NUCLEOTIDE SEQUENCE [LARGE SCALE GENOMIC DNA]</scope>
    <source>
        <strain evidence="7">CGMCC 1.12859</strain>
    </source>
</reference>
<dbReference type="Proteomes" id="UP001596435">
    <property type="component" value="Unassembled WGS sequence"/>
</dbReference>
<evidence type="ECO:0000256" key="3">
    <source>
        <dbReference type="ARBA" id="ARBA00023163"/>
    </source>
</evidence>
<keyword evidence="7" id="KW-1185">Reference proteome</keyword>
<dbReference type="RefSeq" id="WP_345704295.1">
    <property type="nucleotide sequence ID" value="NZ_BAABKV010000001.1"/>
</dbReference>
<evidence type="ECO:0000259" key="5">
    <source>
        <dbReference type="PROSITE" id="PS50977"/>
    </source>
</evidence>
<keyword evidence="3" id="KW-0804">Transcription</keyword>
<dbReference type="PANTHER" id="PTHR30055:SF234">
    <property type="entry name" value="HTH-TYPE TRANSCRIPTIONAL REGULATOR BETI"/>
    <property type="match status" value="1"/>
</dbReference>
<dbReference type="Pfam" id="PF13305">
    <property type="entry name" value="TetR_C_33"/>
    <property type="match status" value="1"/>
</dbReference>
<dbReference type="SUPFAM" id="SSF48498">
    <property type="entry name" value="Tetracyclin repressor-like, C-terminal domain"/>
    <property type="match status" value="1"/>
</dbReference>
<proteinExistence type="predicted"/>
<feature type="domain" description="HTH tetR-type" evidence="5">
    <location>
        <begin position="8"/>
        <end position="68"/>
    </location>
</feature>
<evidence type="ECO:0000256" key="2">
    <source>
        <dbReference type="ARBA" id="ARBA00023125"/>
    </source>
</evidence>
<dbReference type="InterPro" id="IPR036271">
    <property type="entry name" value="Tet_transcr_reg_TetR-rel_C_sf"/>
</dbReference>
<evidence type="ECO:0000256" key="1">
    <source>
        <dbReference type="ARBA" id="ARBA00023015"/>
    </source>
</evidence>
<evidence type="ECO:0000256" key="4">
    <source>
        <dbReference type="PROSITE-ProRule" id="PRU00335"/>
    </source>
</evidence>
<accession>A0ABW2G2H1</accession>
<evidence type="ECO:0000313" key="6">
    <source>
        <dbReference type="EMBL" id="MFC7182622.1"/>
    </source>
</evidence>
<keyword evidence="1" id="KW-0805">Transcription regulation</keyword>
<organism evidence="6 7">
    <name type="scientific">Kitasatospora paranensis</name>
    <dbReference type="NCBI Taxonomy" id="258053"/>
    <lineage>
        <taxon>Bacteria</taxon>
        <taxon>Bacillati</taxon>
        <taxon>Actinomycetota</taxon>
        <taxon>Actinomycetes</taxon>
        <taxon>Kitasatosporales</taxon>
        <taxon>Streptomycetaceae</taxon>
        <taxon>Kitasatospora</taxon>
    </lineage>
</organism>
<dbReference type="Gene3D" id="1.10.357.10">
    <property type="entry name" value="Tetracycline Repressor, domain 2"/>
    <property type="match status" value="1"/>
</dbReference>
<keyword evidence="2 4" id="KW-0238">DNA-binding</keyword>
<evidence type="ECO:0000313" key="7">
    <source>
        <dbReference type="Proteomes" id="UP001596435"/>
    </source>
</evidence>
<dbReference type="Pfam" id="PF00440">
    <property type="entry name" value="TetR_N"/>
    <property type="match status" value="1"/>
</dbReference>
<name>A0ABW2G2H1_9ACTN</name>
<dbReference type="InterPro" id="IPR050109">
    <property type="entry name" value="HTH-type_TetR-like_transc_reg"/>
</dbReference>
<dbReference type="PANTHER" id="PTHR30055">
    <property type="entry name" value="HTH-TYPE TRANSCRIPTIONAL REGULATOR RUTR"/>
    <property type="match status" value="1"/>
</dbReference>